<proteinExistence type="inferred from homology"/>
<evidence type="ECO:0000256" key="6">
    <source>
        <dbReference type="ARBA" id="ARBA00023034"/>
    </source>
</evidence>
<evidence type="ECO:0000256" key="3">
    <source>
        <dbReference type="ARBA" id="ARBA00022449"/>
    </source>
</evidence>
<evidence type="ECO:0000256" key="7">
    <source>
        <dbReference type="ARBA" id="ARBA00023053"/>
    </source>
</evidence>
<dbReference type="NCBIfam" id="TIGR00840">
    <property type="entry name" value="b_cpa1"/>
    <property type="match status" value="1"/>
</dbReference>
<dbReference type="PRINTS" id="PR01084">
    <property type="entry name" value="NAHEXCHNGR"/>
</dbReference>
<dbReference type="AlphaFoldDB" id="A0AA86UWZ6"/>
<reference evidence="16 18" key="2">
    <citation type="submission" date="2024-07" db="EMBL/GenBank/DDBJ databases">
        <authorList>
            <person name="Akdeniz Z."/>
        </authorList>
    </citation>
    <scope>NUCLEOTIDE SEQUENCE [LARGE SCALE GENOMIC DNA]</scope>
</reference>
<evidence type="ECO:0000256" key="8">
    <source>
        <dbReference type="ARBA" id="ARBA00023065"/>
    </source>
</evidence>
<evidence type="ECO:0000256" key="5">
    <source>
        <dbReference type="ARBA" id="ARBA00022989"/>
    </source>
</evidence>
<feature type="transmembrane region" description="Helical" evidence="12">
    <location>
        <begin position="82"/>
        <end position="101"/>
    </location>
</feature>
<keyword evidence="4 11" id="KW-0812">Transmembrane</keyword>
<keyword evidence="7" id="KW-0915">Sodium</keyword>
<keyword evidence="6" id="KW-0333">Golgi apparatus</keyword>
<comment type="caution">
    <text evidence="15">The sequence shown here is derived from an EMBL/GenBank/DDBJ whole genome shotgun (WGS) entry which is preliminary data.</text>
</comment>
<keyword evidence="9 12" id="KW-0472">Membrane</keyword>
<feature type="transmembrane region" description="Helical" evidence="12">
    <location>
        <begin position="148"/>
        <end position="165"/>
    </location>
</feature>
<protein>
    <recommendedName>
        <fullName evidence="11">Sodium/hydrogen exchanger</fullName>
    </recommendedName>
</protein>
<dbReference type="InterPro" id="IPR004709">
    <property type="entry name" value="NaH_exchanger"/>
</dbReference>
<feature type="transmembrane region" description="Helical" evidence="12">
    <location>
        <begin position="475"/>
        <end position="496"/>
    </location>
</feature>
<keyword evidence="8 11" id="KW-0406">Ion transport</keyword>
<dbReference type="InterPro" id="IPR006153">
    <property type="entry name" value="Cation/H_exchanger_TM"/>
</dbReference>
<evidence type="ECO:0000259" key="13">
    <source>
        <dbReference type="Pfam" id="PF00999"/>
    </source>
</evidence>
<dbReference type="GO" id="GO:0005886">
    <property type="term" value="C:plasma membrane"/>
    <property type="evidence" value="ECO:0007669"/>
    <property type="project" value="TreeGrafter"/>
</dbReference>
<evidence type="ECO:0000313" key="15">
    <source>
        <dbReference type="EMBL" id="CAI9967871.1"/>
    </source>
</evidence>
<keyword evidence="10 11" id="KW-0739">Sodium transport</keyword>
<evidence type="ECO:0000256" key="2">
    <source>
        <dbReference type="ARBA" id="ARBA00022448"/>
    </source>
</evidence>
<evidence type="ECO:0000256" key="10">
    <source>
        <dbReference type="ARBA" id="ARBA00023201"/>
    </source>
</evidence>
<evidence type="ECO:0000256" key="11">
    <source>
        <dbReference type="RuleBase" id="RU003722"/>
    </source>
</evidence>
<dbReference type="GO" id="GO:0098719">
    <property type="term" value="P:sodium ion import across plasma membrane"/>
    <property type="evidence" value="ECO:0007669"/>
    <property type="project" value="TreeGrafter"/>
</dbReference>
<keyword evidence="5 12" id="KW-1133">Transmembrane helix</keyword>
<keyword evidence="3 11" id="KW-0050">Antiport</keyword>
<dbReference type="EMBL" id="CAXDID020000189">
    <property type="protein sequence ID" value="CAL6051817.1"/>
    <property type="molecule type" value="Genomic_DNA"/>
</dbReference>
<dbReference type="PANTHER" id="PTHR10110">
    <property type="entry name" value="SODIUM/HYDROGEN EXCHANGER"/>
    <property type="match status" value="1"/>
</dbReference>
<dbReference type="PANTHER" id="PTHR10110:SF191">
    <property type="entry name" value="SODIUM_HYDROGEN EXCHANGER 8"/>
    <property type="match status" value="1"/>
</dbReference>
<accession>A0AA86UWZ6</accession>
<feature type="transmembrane region" description="Helical" evidence="12">
    <location>
        <begin position="443"/>
        <end position="463"/>
    </location>
</feature>
<reference evidence="15" key="1">
    <citation type="submission" date="2023-06" db="EMBL/GenBank/DDBJ databases">
        <authorList>
            <person name="Kurt Z."/>
        </authorList>
    </citation>
    <scope>NUCLEOTIDE SEQUENCE</scope>
</reference>
<evidence type="ECO:0000313" key="18">
    <source>
        <dbReference type="Proteomes" id="UP001642409"/>
    </source>
</evidence>
<comment type="subcellular location">
    <subcellularLocation>
        <location evidence="1">Golgi apparatus membrane</location>
        <topology evidence="1">Multi-pass membrane protein</topology>
    </subcellularLocation>
</comment>
<dbReference type="GO" id="GO:0015386">
    <property type="term" value="F:potassium:proton antiporter activity"/>
    <property type="evidence" value="ECO:0007669"/>
    <property type="project" value="TreeGrafter"/>
</dbReference>
<feature type="transmembrane region" description="Helical" evidence="12">
    <location>
        <begin position="286"/>
        <end position="307"/>
    </location>
</feature>
<dbReference type="EMBL" id="CATOUU010000755">
    <property type="protein sequence ID" value="CAI9946031.1"/>
    <property type="molecule type" value="Genomic_DNA"/>
</dbReference>
<feature type="transmembrane region" description="Helical" evidence="12">
    <location>
        <begin position="402"/>
        <end position="422"/>
    </location>
</feature>
<gene>
    <name evidence="14" type="ORF">HINF_LOCUS33676</name>
    <name evidence="16" type="ORF">HINF_LOCUS44554</name>
    <name evidence="17" type="ORF">HINF_LOCUS51679</name>
    <name evidence="15" type="ORF">HINF_LOCUS55516</name>
</gene>
<feature type="transmembrane region" description="Helical" evidence="12">
    <location>
        <begin position="177"/>
        <end position="200"/>
    </location>
</feature>
<evidence type="ECO:0000313" key="16">
    <source>
        <dbReference type="EMBL" id="CAL6051817.1"/>
    </source>
</evidence>
<sequence length="643" mass="72758">MMRRIKIYQSIIANVTSYQYQSIFKVLELVNWNKLKKMIDTLIIDCQVDFICISMQIIIQCQPHQMSEEFEIFGWDMTKTKATIIFICILLLVTSLIRLLYSGSKFSKFLPESALLVLIGIVVGFIISAFDTTTASDLQKYLSFSPDVFIYIFVPFIIFDATYFLNKTAFFHNFLDIVTFAIIGTLISTVVVGIFLIISKSHITTPFSSSEFLTYSALVSAVDPVAVIAIMESMHVNEDIFNICFGESTLNDGVAIVLFNLFKSIDSLEQNGSNLGEIFGLGLAKFTVSVLGAIILGTVVTFTFCLITRISHRISNLEPILFVVCALICYVLADALLFSGVISVMTSALVLLRYAEFNLNKQSVVSFQTVVHAIAQCFESILFVDMGLQIAFVSKKQRDLDTFFSIMVIPYTLIARMLGIWVQCFFLNMRRAKVGQKLTWRDQLVLIMCGLRGGIAFALANAWKLDPIKENQVRFATSLLVVFTIFVYGLGMKPLLTKLKIKLELKQETGYDYACKTLAKPVVFTNNFITQILGKKNRFEIFLAKLDSVLQHVFLKNRLPLDRELQDSVEQLQQIYIDTVKKQTFGESQERKQSLIKQQAQKEIEKNEPKESIQSILARALQKSYKMENDETEGLLNVANGEE</sequence>
<evidence type="ECO:0000256" key="12">
    <source>
        <dbReference type="SAM" id="Phobius"/>
    </source>
</evidence>
<keyword evidence="2 11" id="KW-0813">Transport</keyword>
<dbReference type="GO" id="GO:0015385">
    <property type="term" value="F:sodium:proton antiporter activity"/>
    <property type="evidence" value="ECO:0007669"/>
    <property type="project" value="InterPro"/>
</dbReference>
<evidence type="ECO:0000256" key="9">
    <source>
        <dbReference type="ARBA" id="ARBA00023136"/>
    </source>
</evidence>
<dbReference type="InterPro" id="IPR018422">
    <property type="entry name" value="Cation/H_exchanger_CPA1"/>
</dbReference>
<organism evidence="15">
    <name type="scientific">Hexamita inflata</name>
    <dbReference type="NCBI Taxonomy" id="28002"/>
    <lineage>
        <taxon>Eukaryota</taxon>
        <taxon>Metamonada</taxon>
        <taxon>Diplomonadida</taxon>
        <taxon>Hexamitidae</taxon>
        <taxon>Hexamitinae</taxon>
        <taxon>Hexamita</taxon>
    </lineage>
</organism>
<dbReference type="Pfam" id="PF00999">
    <property type="entry name" value="Na_H_Exchanger"/>
    <property type="match status" value="1"/>
</dbReference>
<dbReference type="Proteomes" id="UP001642409">
    <property type="component" value="Unassembled WGS sequence"/>
</dbReference>
<dbReference type="EMBL" id="CAXDID020000253">
    <property type="protein sequence ID" value="CAL6065102.1"/>
    <property type="molecule type" value="Genomic_DNA"/>
</dbReference>
<name>A0AA86UWZ6_9EUKA</name>
<evidence type="ECO:0000256" key="1">
    <source>
        <dbReference type="ARBA" id="ARBA00004653"/>
    </source>
</evidence>
<feature type="transmembrane region" description="Helical" evidence="12">
    <location>
        <begin position="113"/>
        <end position="136"/>
    </location>
</feature>
<dbReference type="GO" id="GO:0000139">
    <property type="term" value="C:Golgi membrane"/>
    <property type="evidence" value="ECO:0007669"/>
    <property type="project" value="UniProtKB-SubCell"/>
</dbReference>
<feature type="transmembrane region" description="Helical" evidence="12">
    <location>
        <begin position="319"/>
        <end position="352"/>
    </location>
</feature>
<feature type="transmembrane region" description="Helical" evidence="12">
    <location>
        <begin position="212"/>
        <end position="231"/>
    </location>
</feature>
<dbReference type="GO" id="GO:0051453">
    <property type="term" value="P:regulation of intracellular pH"/>
    <property type="evidence" value="ECO:0007669"/>
    <property type="project" value="TreeGrafter"/>
</dbReference>
<comment type="similarity">
    <text evidence="11">Belongs to the monovalent cation:proton antiporter 1 (CPA1) transporter (TC 2.A.36) family.</text>
</comment>
<evidence type="ECO:0000256" key="4">
    <source>
        <dbReference type="ARBA" id="ARBA00022692"/>
    </source>
</evidence>
<evidence type="ECO:0000313" key="17">
    <source>
        <dbReference type="EMBL" id="CAL6065102.1"/>
    </source>
</evidence>
<dbReference type="Gene3D" id="6.10.140.1330">
    <property type="match status" value="1"/>
</dbReference>
<keyword evidence="18" id="KW-1185">Reference proteome</keyword>
<feature type="domain" description="Cation/H+ exchanger transmembrane" evidence="13">
    <location>
        <begin position="94"/>
        <end position="498"/>
    </location>
</feature>
<evidence type="ECO:0000313" key="14">
    <source>
        <dbReference type="EMBL" id="CAI9946031.1"/>
    </source>
</evidence>
<dbReference type="EMBL" id="CATOUU010001030">
    <property type="protein sequence ID" value="CAI9967871.1"/>
    <property type="molecule type" value="Genomic_DNA"/>
</dbReference>